<keyword evidence="11" id="KW-0282">Flagellum</keyword>
<dbReference type="KEGG" id="bhc:JFL75_10630"/>
<evidence type="ECO:0000256" key="2">
    <source>
        <dbReference type="ARBA" id="ARBA00010004"/>
    </source>
</evidence>
<dbReference type="GO" id="GO:0006935">
    <property type="term" value="P:chemotaxis"/>
    <property type="evidence" value="ECO:0007669"/>
    <property type="project" value="UniProtKB-KW"/>
</dbReference>
<dbReference type="GO" id="GO:0009288">
    <property type="term" value="C:bacterial-type flagellum"/>
    <property type="evidence" value="ECO:0007669"/>
    <property type="project" value="InterPro"/>
</dbReference>
<proteinExistence type="inferred from homology"/>
<evidence type="ECO:0000256" key="10">
    <source>
        <dbReference type="ARBA" id="ARBA00023225"/>
    </source>
</evidence>
<evidence type="ECO:0000256" key="4">
    <source>
        <dbReference type="ARBA" id="ARBA00022448"/>
    </source>
</evidence>
<comment type="subcellular location">
    <subcellularLocation>
        <location evidence="1">Cell membrane</location>
        <topology evidence="1">Peripheral membrane protein</topology>
        <orientation evidence="1">Cytoplasmic side</orientation>
    </subcellularLocation>
</comment>
<keyword evidence="10" id="KW-1006">Bacterial flagellum protein export</keyword>
<evidence type="ECO:0000256" key="9">
    <source>
        <dbReference type="ARBA" id="ARBA00023136"/>
    </source>
</evidence>
<dbReference type="AlphaFoldDB" id="A0A7T7XJI7"/>
<dbReference type="GO" id="GO:0015031">
    <property type="term" value="P:protein transport"/>
    <property type="evidence" value="ECO:0007669"/>
    <property type="project" value="UniProtKB-KW"/>
</dbReference>
<organism evidence="11 12">
    <name type="scientific">Breznakiella homolactica</name>
    <dbReference type="NCBI Taxonomy" id="2798577"/>
    <lineage>
        <taxon>Bacteria</taxon>
        <taxon>Pseudomonadati</taxon>
        <taxon>Spirochaetota</taxon>
        <taxon>Spirochaetia</taxon>
        <taxon>Spirochaetales</taxon>
        <taxon>Breznakiellaceae</taxon>
        <taxon>Breznakiella</taxon>
    </lineage>
</organism>
<name>A0A7T7XJI7_9SPIR</name>
<keyword evidence="6" id="KW-0145">Chemotaxis</keyword>
<accession>A0A7T7XJI7</accession>
<keyword evidence="12" id="KW-1185">Reference proteome</keyword>
<evidence type="ECO:0000256" key="8">
    <source>
        <dbReference type="ARBA" id="ARBA00022927"/>
    </source>
</evidence>
<keyword evidence="7" id="KW-1005">Bacterial flagellum biogenesis</keyword>
<dbReference type="NCBIfam" id="TIGR02473">
    <property type="entry name" value="flagell_FliJ"/>
    <property type="match status" value="1"/>
</dbReference>
<evidence type="ECO:0000256" key="7">
    <source>
        <dbReference type="ARBA" id="ARBA00022795"/>
    </source>
</evidence>
<keyword evidence="11" id="KW-0966">Cell projection</keyword>
<evidence type="ECO:0000256" key="3">
    <source>
        <dbReference type="ARBA" id="ARBA00020392"/>
    </source>
</evidence>
<dbReference type="GO" id="GO:0044781">
    <property type="term" value="P:bacterial-type flagellum organization"/>
    <property type="evidence" value="ECO:0007669"/>
    <property type="project" value="UniProtKB-KW"/>
</dbReference>
<keyword evidence="9" id="KW-0472">Membrane</keyword>
<evidence type="ECO:0000256" key="5">
    <source>
        <dbReference type="ARBA" id="ARBA00022475"/>
    </source>
</evidence>
<dbReference type="InterPro" id="IPR012823">
    <property type="entry name" value="Flagell_FliJ"/>
</dbReference>
<keyword evidence="8" id="KW-0653">Protein transport</keyword>
<reference evidence="11" key="1">
    <citation type="submission" date="2021-01" db="EMBL/GenBank/DDBJ databases">
        <title>Description of Breznakiella homolactica.</title>
        <authorList>
            <person name="Song Y."/>
            <person name="Brune A."/>
        </authorList>
    </citation>
    <scope>NUCLEOTIDE SEQUENCE</scope>
    <source>
        <strain evidence="11">RmG30</strain>
    </source>
</reference>
<dbReference type="Pfam" id="PF02050">
    <property type="entry name" value="FliJ"/>
    <property type="match status" value="1"/>
</dbReference>
<evidence type="ECO:0000313" key="11">
    <source>
        <dbReference type="EMBL" id="QQO07418.1"/>
    </source>
</evidence>
<keyword evidence="5" id="KW-1003">Cell membrane</keyword>
<gene>
    <name evidence="11" type="primary">fliJ</name>
    <name evidence="11" type="ORF">JFL75_10630</name>
</gene>
<protein>
    <recommendedName>
        <fullName evidence="3">Flagellar FliJ protein</fullName>
    </recommendedName>
</protein>
<dbReference type="Gene3D" id="1.10.287.1700">
    <property type="match status" value="1"/>
</dbReference>
<dbReference type="InterPro" id="IPR053716">
    <property type="entry name" value="Flag_assembly_chemotaxis_eff"/>
</dbReference>
<keyword evidence="4" id="KW-0813">Transport</keyword>
<comment type="similarity">
    <text evidence="2">Belongs to the FliJ family.</text>
</comment>
<dbReference type="GO" id="GO:0071973">
    <property type="term" value="P:bacterial-type flagellum-dependent cell motility"/>
    <property type="evidence" value="ECO:0007669"/>
    <property type="project" value="InterPro"/>
</dbReference>
<dbReference type="GO" id="GO:0005886">
    <property type="term" value="C:plasma membrane"/>
    <property type="evidence" value="ECO:0007669"/>
    <property type="project" value="UniProtKB-SubCell"/>
</dbReference>
<sequence length="149" mass="17204">MKKFSFSLEKVLELKAYRERESEIELGRAIGALTAVEQEIQDVAKKRVEAASLRFLPGRKSAEIYNTDLYIIRLDKLKDKLFEDAAKAELVVAAAREKYIEASRERKVLDKLREKRLQEYKKNLMNEEIKELDDISNGRQARQSILGGS</sequence>
<keyword evidence="11" id="KW-0969">Cilium</keyword>
<dbReference type="RefSeq" id="WP_215624723.1">
    <property type="nucleotide sequence ID" value="NZ_CP067089.2"/>
</dbReference>
<dbReference type="EMBL" id="CP067089">
    <property type="protein sequence ID" value="QQO07418.1"/>
    <property type="molecule type" value="Genomic_DNA"/>
</dbReference>
<dbReference type="Proteomes" id="UP000595917">
    <property type="component" value="Chromosome"/>
</dbReference>
<evidence type="ECO:0000313" key="12">
    <source>
        <dbReference type="Proteomes" id="UP000595917"/>
    </source>
</evidence>
<evidence type="ECO:0000256" key="1">
    <source>
        <dbReference type="ARBA" id="ARBA00004413"/>
    </source>
</evidence>
<evidence type="ECO:0000256" key="6">
    <source>
        <dbReference type="ARBA" id="ARBA00022500"/>
    </source>
</evidence>